<name>A0A4V6NM90_9GAMM</name>
<reference evidence="1 2" key="1">
    <citation type="submission" date="2019-03" db="EMBL/GenBank/DDBJ databases">
        <title>Freshwater and sediment microbial communities from various areas in North America, analyzing microbe dynamics in response to fracking.</title>
        <authorList>
            <person name="Lamendella R."/>
        </authorList>
    </citation>
    <scope>NUCLEOTIDE SEQUENCE [LARGE SCALE GENOMIC DNA]</scope>
    <source>
        <strain evidence="1 2">74A</strain>
    </source>
</reference>
<dbReference type="GO" id="GO:0002143">
    <property type="term" value="P:tRNA wobble position uridine thiolation"/>
    <property type="evidence" value="ECO:0007669"/>
    <property type="project" value="InterPro"/>
</dbReference>
<dbReference type="PANTHER" id="PTHR37526">
    <property type="entry name" value="PROTEIN TUSB"/>
    <property type="match status" value="1"/>
</dbReference>
<sequence>MKILHHICSSPSESNALACALRFFGPKDTLLLAGNAVTAALLPYWLNAMDGYDLCLMKADVDARGLTTQLTRFRQIDYAEFVALTLAHHKVISW</sequence>
<protein>
    <submittedName>
        <fullName evidence="1">tRNA 2-thiouridine synthesizing protein B</fullName>
    </submittedName>
</protein>
<dbReference type="PANTHER" id="PTHR37526:SF1">
    <property type="entry name" value="PROTEIN TUSB"/>
    <property type="match status" value="1"/>
</dbReference>
<dbReference type="InterPro" id="IPR007215">
    <property type="entry name" value="Sulphur_relay_TusB/DsrH"/>
</dbReference>
<dbReference type="EMBL" id="SLWF01000015">
    <property type="protein sequence ID" value="TCN83303.1"/>
    <property type="molecule type" value="Genomic_DNA"/>
</dbReference>
<evidence type="ECO:0000313" key="1">
    <source>
        <dbReference type="EMBL" id="TCN83303.1"/>
    </source>
</evidence>
<gene>
    <name evidence="1" type="ORF">EDC91_1158</name>
</gene>
<dbReference type="Pfam" id="PF04077">
    <property type="entry name" value="DsrH"/>
    <property type="match status" value="1"/>
</dbReference>
<dbReference type="AlphaFoldDB" id="A0A4V6NM90"/>
<evidence type="ECO:0000313" key="2">
    <source>
        <dbReference type="Proteomes" id="UP000294832"/>
    </source>
</evidence>
<dbReference type="RefSeq" id="WP_165900119.1">
    <property type="nucleotide sequence ID" value="NZ_SLWF01000015.1"/>
</dbReference>
<dbReference type="NCBIfam" id="TIGR03011">
    <property type="entry name" value="sulf_tusB_dsrH"/>
    <property type="match status" value="1"/>
</dbReference>
<dbReference type="Gene3D" id="3.40.1260.10">
    <property type="entry name" value="DsrEFH-like"/>
    <property type="match status" value="1"/>
</dbReference>
<dbReference type="GO" id="GO:1990228">
    <property type="term" value="C:sulfurtransferase complex"/>
    <property type="evidence" value="ECO:0007669"/>
    <property type="project" value="TreeGrafter"/>
</dbReference>
<organism evidence="1 2">
    <name type="scientific">Shewanella fodinae</name>
    <dbReference type="NCBI Taxonomy" id="552357"/>
    <lineage>
        <taxon>Bacteria</taxon>
        <taxon>Pseudomonadati</taxon>
        <taxon>Pseudomonadota</taxon>
        <taxon>Gammaproteobacteria</taxon>
        <taxon>Alteromonadales</taxon>
        <taxon>Shewanellaceae</taxon>
        <taxon>Shewanella</taxon>
    </lineage>
</organism>
<dbReference type="SUPFAM" id="SSF75169">
    <property type="entry name" value="DsrEFH-like"/>
    <property type="match status" value="1"/>
</dbReference>
<keyword evidence="2" id="KW-1185">Reference proteome</keyword>
<dbReference type="Proteomes" id="UP000294832">
    <property type="component" value="Unassembled WGS sequence"/>
</dbReference>
<proteinExistence type="predicted"/>
<dbReference type="InterPro" id="IPR027396">
    <property type="entry name" value="DsrEFH-like"/>
</dbReference>
<comment type="caution">
    <text evidence="1">The sequence shown here is derived from an EMBL/GenBank/DDBJ whole genome shotgun (WGS) entry which is preliminary data.</text>
</comment>
<accession>A0A4V6NM90</accession>